<feature type="transmembrane region" description="Helical" evidence="2">
    <location>
        <begin position="309"/>
        <end position="331"/>
    </location>
</feature>
<evidence type="ECO:0000256" key="2">
    <source>
        <dbReference type="SAM" id="Phobius"/>
    </source>
</evidence>
<reference evidence="3" key="2">
    <citation type="journal article" date="2022" name="Microb. Genom.">
        <title>A chromosome-scale genome assembly of the tomato pathogen Cladosporium fulvum reveals a compartmentalized genome architecture and the presence of a dispensable chromosome.</title>
        <authorList>
            <person name="Zaccaron A.Z."/>
            <person name="Chen L.H."/>
            <person name="Samaras A."/>
            <person name="Stergiopoulos I."/>
        </authorList>
    </citation>
    <scope>NUCLEOTIDE SEQUENCE</scope>
    <source>
        <strain evidence="3">Race5_Kim</strain>
    </source>
</reference>
<keyword evidence="4" id="KW-1185">Reference proteome</keyword>
<proteinExistence type="predicted"/>
<dbReference type="KEGG" id="ffu:CLAFUR5_02406"/>
<accession>A0A9Q8LBK7</accession>
<feature type="compositionally biased region" description="Low complexity" evidence="1">
    <location>
        <begin position="173"/>
        <end position="184"/>
    </location>
</feature>
<dbReference type="Proteomes" id="UP000756132">
    <property type="component" value="Chromosome 2"/>
</dbReference>
<dbReference type="EMBL" id="CP090164">
    <property type="protein sequence ID" value="UJO14389.1"/>
    <property type="molecule type" value="Genomic_DNA"/>
</dbReference>
<name>A0A9Q8LBK7_PASFU</name>
<evidence type="ECO:0000256" key="1">
    <source>
        <dbReference type="SAM" id="MobiDB-lite"/>
    </source>
</evidence>
<sequence length="355" mass="37555">MANPLAGPKYNKAYVLAHCATRNFYHTGKGVWYEGLPPDGSDPRMGIKGPGAAAWKARNTNQTAEQIAQVTGTSAPSIAAPPAATPASINPPAAQPAPPSLVVVLRRVMLEAGIARLSAPSTAPAPSLPVRLPVTAPAPAAQPFSYFGAGLPSAAPPSPTTTLPPPTAPPTRPLSSRLAAKRAASPPPPPPPPTPPKRRQPAPKPRAASNNDEEAPPVRLDDNGRPYLANGPRDAVERHRRGLDMRGVDVSGGAAVVRGCPYSDLRGWRASSPRPWDETAKEMAARLAREEEDGEEEEGEGAGGGTLSMMMMICMIEAFLFFGACCGLCFWEFGKIPWVRCCRRTFFSVFFSLVA</sequence>
<evidence type="ECO:0000313" key="4">
    <source>
        <dbReference type="Proteomes" id="UP000756132"/>
    </source>
</evidence>
<feature type="compositionally biased region" description="Pro residues" evidence="1">
    <location>
        <begin position="185"/>
        <end position="195"/>
    </location>
</feature>
<reference evidence="3" key="1">
    <citation type="submission" date="2021-12" db="EMBL/GenBank/DDBJ databases">
        <authorList>
            <person name="Zaccaron A."/>
            <person name="Stergiopoulos I."/>
        </authorList>
    </citation>
    <scope>NUCLEOTIDE SEQUENCE</scope>
    <source>
        <strain evidence="3">Race5_Kim</strain>
    </source>
</reference>
<keyword evidence="2" id="KW-1133">Transmembrane helix</keyword>
<keyword evidence="2" id="KW-0812">Transmembrane</keyword>
<dbReference type="RefSeq" id="XP_047758755.1">
    <property type="nucleotide sequence ID" value="XM_047901554.1"/>
</dbReference>
<feature type="region of interest" description="Disordered" evidence="1">
    <location>
        <begin position="151"/>
        <end position="235"/>
    </location>
</feature>
<dbReference type="GeneID" id="71982284"/>
<feature type="compositionally biased region" description="Pro residues" evidence="1">
    <location>
        <begin position="154"/>
        <end position="172"/>
    </location>
</feature>
<keyword evidence="2" id="KW-0472">Membrane</keyword>
<dbReference type="AlphaFoldDB" id="A0A9Q8LBK7"/>
<evidence type="ECO:0000313" key="3">
    <source>
        <dbReference type="EMBL" id="UJO14389.1"/>
    </source>
</evidence>
<protein>
    <submittedName>
        <fullName evidence="3">Uncharacterized protein</fullName>
    </submittedName>
</protein>
<organism evidence="3 4">
    <name type="scientific">Passalora fulva</name>
    <name type="common">Tomato leaf mold</name>
    <name type="synonym">Cladosporium fulvum</name>
    <dbReference type="NCBI Taxonomy" id="5499"/>
    <lineage>
        <taxon>Eukaryota</taxon>
        <taxon>Fungi</taxon>
        <taxon>Dikarya</taxon>
        <taxon>Ascomycota</taxon>
        <taxon>Pezizomycotina</taxon>
        <taxon>Dothideomycetes</taxon>
        <taxon>Dothideomycetidae</taxon>
        <taxon>Mycosphaerellales</taxon>
        <taxon>Mycosphaerellaceae</taxon>
        <taxon>Fulvia</taxon>
    </lineage>
</organism>
<gene>
    <name evidence="3" type="ORF">CLAFUR5_02406</name>
</gene>